<keyword evidence="2" id="KW-1185">Reference proteome</keyword>
<dbReference type="PANTHER" id="PTHR47475:SF2">
    <property type="entry name" value="CHROMOSOME TRANSMISSION FIDELITY PROTEIN 8"/>
    <property type="match status" value="1"/>
</dbReference>
<reference evidence="1 2" key="1">
    <citation type="submission" date="2024-01" db="EMBL/GenBank/DDBJ databases">
        <title>Genome assemblies of Stephania.</title>
        <authorList>
            <person name="Yang L."/>
        </authorList>
    </citation>
    <scope>NUCLEOTIDE SEQUENCE [LARGE SCALE GENOMIC DNA]</scope>
    <source>
        <strain evidence="1">QJT</strain>
        <tissue evidence="1">Leaf</tissue>
    </source>
</reference>
<dbReference type="PANTHER" id="PTHR47475">
    <property type="entry name" value="CHROMOSOME TRANSMISSION FIDELITY PROTEIN 8"/>
    <property type="match status" value="1"/>
</dbReference>
<dbReference type="Proteomes" id="UP001417504">
    <property type="component" value="Unassembled WGS sequence"/>
</dbReference>
<evidence type="ECO:0000313" key="2">
    <source>
        <dbReference type="Proteomes" id="UP001417504"/>
    </source>
</evidence>
<name>A0AAP0HPV8_9MAGN</name>
<accession>A0AAP0HPV8</accession>
<comment type="caution">
    <text evidence="1">The sequence shown here is derived from an EMBL/GenBank/DDBJ whole genome shotgun (WGS) entry which is preliminary data.</text>
</comment>
<proteinExistence type="predicted"/>
<evidence type="ECO:0000313" key="1">
    <source>
        <dbReference type="EMBL" id="KAK9090975.1"/>
    </source>
</evidence>
<protein>
    <submittedName>
        <fullName evidence="1">Uncharacterized protein</fullName>
    </submittedName>
</protein>
<organism evidence="1 2">
    <name type="scientific">Stephania japonica</name>
    <dbReference type="NCBI Taxonomy" id="461633"/>
    <lineage>
        <taxon>Eukaryota</taxon>
        <taxon>Viridiplantae</taxon>
        <taxon>Streptophyta</taxon>
        <taxon>Embryophyta</taxon>
        <taxon>Tracheophyta</taxon>
        <taxon>Spermatophyta</taxon>
        <taxon>Magnoliopsida</taxon>
        <taxon>Ranunculales</taxon>
        <taxon>Menispermaceae</taxon>
        <taxon>Menispermoideae</taxon>
        <taxon>Cissampelideae</taxon>
        <taxon>Stephania</taxon>
    </lineage>
</organism>
<dbReference type="EMBL" id="JBBNAE010000010">
    <property type="protein sequence ID" value="KAK9090975.1"/>
    <property type="molecule type" value="Genomic_DNA"/>
</dbReference>
<dbReference type="AlphaFoldDB" id="A0AAP0HPV8"/>
<gene>
    <name evidence="1" type="ORF">Sjap_024152</name>
</gene>
<sequence>MHESERKRVQIFSTSISLETFLRYEIVVKSNCICYLAIIEQKLSEVAGNHFKSPALFALSISHREREREINNQAEQNADLYEVRVWRSSCREWAIVKLQGVVEAQPVFQDQIQNFEIGVLCRASSQSGF</sequence>